<dbReference type="EMBL" id="JABSTQ010010451">
    <property type="protein sequence ID" value="KAG0420943.1"/>
    <property type="molecule type" value="Genomic_DNA"/>
</dbReference>
<protein>
    <submittedName>
        <fullName evidence="1">Uncharacterized protein</fullName>
    </submittedName>
</protein>
<organism evidence="1 2">
    <name type="scientific">Ixodes persulcatus</name>
    <name type="common">Taiga tick</name>
    <dbReference type="NCBI Taxonomy" id="34615"/>
    <lineage>
        <taxon>Eukaryota</taxon>
        <taxon>Metazoa</taxon>
        <taxon>Ecdysozoa</taxon>
        <taxon>Arthropoda</taxon>
        <taxon>Chelicerata</taxon>
        <taxon>Arachnida</taxon>
        <taxon>Acari</taxon>
        <taxon>Parasitiformes</taxon>
        <taxon>Ixodida</taxon>
        <taxon>Ixodoidea</taxon>
        <taxon>Ixodidae</taxon>
        <taxon>Ixodinae</taxon>
        <taxon>Ixodes</taxon>
    </lineage>
</organism>
<dbReference type="Proteomes" id="UP000805193">
    <property type="component" value="Unassembled WGS sequence"/>
</dbReference>
<evidence type="ECO:0000313" key="1">
    <source>
        <dbReference type="EMBL" id="KAG0420943.1"/>
    </source>
</evidence>
<sequence>MATPQFVIFDPNRRRDATPARPHQRHRGLPRDAAPRRLPTKSSFRPQRRAGRRRQAKLSWETAVEPALTKTKLMAIATLPFLPQRLLGELHGILHGFRDPVARANLGGHASCIGSGVSPSIARGRRTGSAACPAVRLHCAVAKSDAAPEPLDSASHFPLTCSALQWNCNGLRTRLPELRDHLLHHAYDAVALQEPRMPAGSIRIAGHVVYYGRPLVAGVTPRAAALLEEALGEGRSFTLETLSRVLQRVTREVRVPTTRPNPDLEWLELREKRHPADVLAYRRLDTKFKRHGKKLARRQWRLKCATLDKPAEGSRAWRMARTLTGHPIPQNPVLGMVVAMNLQSAEMAELLADAFTEDPPLPAAGPPPQGWSKFRRPTATPKQQPDKDFALHELQHALDALPGHRAAPDPDGITNQALRNVNESAAAGTLPDCFSGFRHHRSIADEIGDITNSPEEAKAQGWLAMAVFLNVRKAFNALPQRIIISALRRFGVCGRPLSNICAFLSERTMCVRVGGALSKPRRVVRSVVSPLLFALAIAPLPAAARVGKEPALPISMAVYVDDVALWATAPGYCRQRMACALQRALTNTVYHLHQLGLTTSAEKTVARSYAPRRPSKFQPTLFIGDVPVRVEKTATAAVVTARQLTENHLDAEYDGRMRVFTDGSVDPSGGTATAAVFFEAAAVGIQPQSWRPYDLPSGEFGQAAHGGSAG</sequence>
<comment type="caution">
    <text evidence="1">The sequence shown here is derived from an EMBL/GenBank/DDBJ whole genome shotgun (WGS) entry which is preliminary data.</text>
</comment>
<accession>A0AC60PKC7</accession>
<name>A0AC60PKC7_IXOPE</name>
<reference evidence="1 2" key="1">
    <citation type="journal article" date="2020" name="Cell">
        <title>Large-Scale Comparative Analyses of Tick Genomes Elucidate Their Genetic Diversity and Vector Capacities.</title>
        <authorList>
            <consortium name="Tick Genome and Microbiome Consortium (TIGMIC)"/>
            <person name="Jia N."/>
            <person name="Wang J."/>
            <person name="Shi W."/>
            <person name="Du L."/>
            <person name="Sun Y."/>
            <person name="Zhan W."/>
            <person name="Jiang J.F."/>
            <person name="Wang Q."/>
            <person name="Zhang B."/>
            <person name="Ji P."/>
            <person name="Bell-Sakyi L."/>
            <person name="Cui X.M."/>
            <person name="Yuan T.T."/>
            <person name="Jiang B.G."/>
            <person name="Yang W.F."/>
            <person name="Lam T.T."/>
            <person name="Chang Q.C."/>
            <person name="Ding S.J."/>
            <person name="Wang X.J."/>
            <person name="Zhu J.G."/>
            <person name="Ruan X.D."/>
            <person name="Zhao L."/>
            <person name="Wei J.T."/>
            <person name="Ye R.Z."/>
            <person name="Que T.C."/>
            <person name="Du C.H."/>
            <person name="Zhou Y.H."/>
            <person name="Cheng J.X."/>
            <person name="Dai P.F."/>
            <person name="Guo W.B."/>
            <person name="Han X.H."/>
            <person name="Huang E.J."/>
            <person name="Li L.F."/>
            <person name="Wei W."/>
            <person name="Gao Y.C."/>
            <person name="Liu J.Z."/>
            <person name="Shao H.Z."/>
            <person name="Wang X."/>
            <person name="Wang C.C."/>
            <person name="Yang T.C."/>
            <person name="Huo Q.B."/>
            <person name="Li W."/>
            <person name="Chen H.Y."/>
            <person name="Chen S.E."/>
            <person name="Zhou L.G."/>
            <person name="Ni X.B."/>
            <person name="Tian J.H."/>
            <person name="Sheng Y."/>
            <person name="Liu T."/>
            <person name="Pan Y.S."/>
            <person name="Xia L.Y."/>
            <person name="Li J."/>
            <person name="Zhao F."/>
            <person name="Cao W.C."/>
        </authorList>
    </citation>
    <scope>NUCLEOTIDE SEQUENCE [LARGE SCALE GENOMIC DNA]</scope>
    <source>
        <strain evidence="1">Iper-2018</strain>
    </source>
</reference>
<gene>
    <name evidence="1" type="ORF">HPB47_003163</name>
</gene>
<keyword evidence="2" id="KW-1185">Reference proteome</keyword>
<proteinExistence type="predicted"/>
<evidence type="ECO:0000313" key="2">
    <source>
        <dbReference type="Proteomes" id="UP000805193"/>
    </source>
</evidence>